<proteinExistence type="predicted"/>
<feature type="compositionally biased region" description="Low complexity" evidence="1">
    <location>
        <begin position="16"/>
        <end position="26"/>
    </location>
</feature>
<feature type="region of interest" description="Disordered" evidence="1">
    <location>
        <begin position="1"/>
        <end position="41"/>
    </location>
</feature>
<dbReference type="OrthoDB" id="10496686at2759"/>
<feature type="compositionally biased region" description="Polar residues" evidence="1">
    <location>
        <begin position="27"/>
        <end position="41"/>
    </location>
</feature>
<evidence type="ECO:0000313" key="3">
    <source>
        <dbReference type="Proteomes" id="UP000789508"/>
    </source>
</evidence>
<organism evidence="2 3">
    <name type="scientific">Ambispora leptoticha</name>
    <dbReference type="NCBI Taxonomy" id="144679"/>
    <lineage>
        <taxon>Eukaryota</taxon>
        <taxon>Fungi</taxon>
        <taxon>Fungi incertae sedis</taxon>
        <taxon>Mucoromycota</taxon>
        <taxon>Glomeromycotina</taxon>
        <taxon>Glomeromycetes</taxon>
        <taxon>Archaeosporales</taxon>
        <taxon>Ambisporaceae</taxon>
        <taxon>Ambispora</taxon>
    </lineage>
</organism>
<evidence type="ECO:0000256" key="1">
    <source>
        <dbReference type="SAM" id="MobiDB-lite"/>
    </source>
</evidence>
<gene>
    <name evidence="2" type="ORF">ALEPTO_LOCUS5140</name>
</gene>
<reference evidence="2" key="1">
    <citation type="submission" date="2021-06" db="EMBL/GenBank/DDBJ databases">
        <authorList>
            <person name="Kallberg Y."/>
            <person name="Tangrot J."/>
            <person name="Rosling A."/>
        </authorList>
    </citation>
    <scope>NUCLEOTIDE SEQUENCE</scope>
    <source>
        <strain evidence="2">FL130A</strain>
    </source>
</reference>
<dbReference type="AlphaFoldDB" id="A0A9N9FHY5"/>
<keyword evidence="3" id="KW-1185">Reference proteome</keyword>
<dbReference type="EMBL" id="CAJVPS010001365">
    <property type="protein sequence ID" value="CAG8535306.1"/>
    <property type="molecule type" value="Genomic_DNA"/>
</dbReference>
<accession>A0A9N9FHY5</accession>
<comment type="caution">
    <text evidence="2">The sequence shown here is derived from an EMBL/GenBank/DDBJ whole genome shotgun (WGS) entry which is preliminary data.</text>
</comment>
<sequence>MSDIKNIDINSRQEQSYSCTSSSSSSPTETVFNVEQRQQRSQLPQLKISTKRTKHTRNRSQTHLRKPASFGSYLSYERSNSISSTSSCESLISTNSNNTPVDSYYNHFSSSSSSSMLLTPPLSPRFISNTIFEICHRVSCAIGLNYFLESLKHSGGSMMDNHESVYTNTSLTEDYDEMDDINTSISRDKGYSEHEEEEEFLFVNTQRNLKIRGSNNSSISILT</sequence>
<dbReference type="Proteomes" id="UP000789508">
    <property type="component" value="Unassembled WGS sequence"/>
</dbReference>
<name>A0A9N9FHY5_9GLOM</name>
<evidence type="ECO:0000313" key="2">
    <source>
        <dbReference type="EMBL" id="CAG8535306.1"/>
    </source>
</evidence>
<protein>
    <submittedName>
        <fullName evidence="2">3561_t:CDS:1</fullName>
    </submittedName>
</protein>